<feature type="chain" id="PRO_5045605445" evidence="2">
    <location>
        <begin position="19"/>
        <end position="78"/>
    </location>
</feature>
<name>A0ABT8LD47_9BACT</name>
<feature type="transmembrane region" description="Helical" evidence="1">
    <location>
        <begin position="45"/>
        <end position="65"/>
    </location>
</feature>
<comment type="caution">
    <text evidence="3">The sequence shown here is derived from an EMBL/GenBank/DDBJ whole genome shotgun (WGS) entry which is preliminary data.</text>
</comment>
<evidence type="ECO:0000313" key="3">
    <source>
        <dbReference type="EMBL" id="MDN5215697.1"/>
    </source>
</evidence>
<feature type="signal peptide" evidence="2">
    <location>
        <begin position="1"/>
        <end position="18"/>
    </location>
</feature>
<organism evidence="3 4">
    <name type="scientific">Agaribacillus aureus</name>
    <dbReference type="NCBI Taxonomy" id="3051825"/>
    <lineage>
        <taxon>Bacteria</taxon>
        <taxon>Pseudomonadati</taxon>
        <taxon>Bacteroidota</taxon>
        <taxon>Cytophagia</taxon>
        <taxon>Cytophagales</taxon>
        <taxon>Splendidivirgaceae</taxon>
        <taxon>Agaribacillus</taxon>
    </lineage>
</organism>
<proteinExistence type="predicted"/>
<keyword evidence="1" id="KW-1133">Transmembrane helix</keyword>
<protein>
    <submittedName>
        <fullName evidence="3">CcmD family protein</fullName>
    </submittedName>
</protein>
<reference evidence="3" key="1">
    <citation type="submission" date="2023-06" db="EMBL/GenBank/DDBJ databases">
        <title>Genomic of Agaribacillus aureum.</title>
        <authorList>
            <person name="Wang G."/>
        </authorList>
    </citation>
    <scope>NUCLEOTIDE SEQUENCE</scope>
    <source>
        <strain evidence="3">BMA12</strain>
    </source>
</reference>
<sequence>MKKYLLIALLLCSLQTLAQKIEVSEEDYGNFEVEMADEMRKSGKIYVVVLVLSVVMGGILTYVIVIDRKLKKLEREIK</sequence>
<keyword evidence="2" id="KW-0732">Signal</keyword>
<dbReference type="EMBL" id="JAUJEB010000007">
    <property type="protein sequence ID" value="MDN5215697.1"/>
    <property type="molecule type" value="Genomic_DNA"/>
</dbReference>
<evidence type="ECO:0000256" key="2">
    <source>
        <dbReference type="SAM" id="SignalP"/>
    </source>
</evidence>
<dbReference type="Proteomes" id="UP001172083">
    <property type="component" value="Unassembled WGS sequence"/>
</dbReference>
<keyword evidence="1" id="KW-0472">Membrane</keyword>
<evidence type="ECO:0000256" key="1">
    <source>
        <dbReference type="SAM" id="Phobius"/>
    </source>
</evidence>
<evidence type="ECO:0000313" key="4">
    <source>
        <dbReference type="Proteomes" id="UP001172083"/>
    </source>
</evidence>
<gene>
    <name evidence="3" type="ORF">QQ020_26705</name>
</gene>
<dbReference type="RefSeq" id="WP_346761035.1">
    <property type="nucleotide sequence ID" value="NZ_JAUJEB010000007.1"/>
</dbReference>
<keyword evidence="1" id="KW-0812">Transmembrane</keyword>
<keyword evidence="4" id="KW-1185">Reference proteome</keyword>
<accession>A0ABT8LD47</accession>
<dbReference type="Pfam" id="PF20077">
    <property type="entry name" value="CcmD_alt"/>
    <property type="match status" value="1"/>
</dbReference>